<feature type="region of interest" description="Disordered" evidence="1">
    <location>
        <begin position="34"/>
        <end position="62"/>
    </location>
</feature>
<dbReference type="Pfam" id="PF13731">
    <property type="entry name" value="WxL"/>
    <property type="match status" value="1"/>
</dbReference>
<feature type="signal peptide" evidence="2">
    <location>
        <begin position="1"/>
        <end position="25"/>
    </location>
</feature>
<dbReference type="Proteomes" id="UP000194948">
    <property type="component" value="Chromosome"/>
</dbReference>
<feature type="compositionally biased region" description="Pro residues" evidence="1">
    <location>
        <begin position="49"/>
        <end position="61"/>
    </location>
</feature>
<evidence type="ECO:0000313" key="4">
    <source>
        <dbReference type="EMBL" id="WYK00164.1"/>
    </source>
</evidence>
<organism evidence="4 5">
    <name type="scientific">Candidatus Enterococcus palustris</name>
    <dbReference type="NCBI Taxonomy" id="1834189"/>
    <lineage>
        <taxon>Bacteria</taxon>
        <taxon>Bacillati</taxon>
        <taxon>Bacillota</taxon>
        <taxon>Bacilli</taxon>
        <taxon>Lactobacillales</taxon>
        <taxon>Enterococcaceae</taxon>
        <taxon>Enterococcus</taxon>
    </lineage>
</organism>
<evidence type="ECO:0000259" key="3">
    <source>
        <dbReference type="Pfam" id="PF13731"/>
    </source>
</evidence>
<feature type="chain" id="PRO_5042972439" description="WxL domain-containing protein" evidence="2">
    <location>
        <begin position="26"/>
        <end position="224"/>
    </location>
</feature>
<reference evidence="4" key="2">
    <citation type="submission" date="2024-03" db="EMBL/GenBank/DDBJ databases">
        <title>The Genome Sequence of Enterococcus sp. DIV0205d.</title>
        <authorList>
            <consortium name="The Broad Institute Genomics Platform"/>
            <consortium name="The Broad Institute Microbial Omics Core"/>
            <consortium name="The Broad Institute Genomic Center for Infectious Diseases"/>
            <person name="Earl A."/>
            <person name="Manson A."/>
            <person name="Gilmore M."/>
            <person name="Schwartman J."/>
            <person name="Shea T."/>
            <person name="Abouelleil A."/>
            <person name="Cao P."/>
            <person name="Chapman S."/>
            <person name="Cusick C."/>
            <person name="Young S."/>
            <person name="Neafsey D."/>
            <person name="Nusbaum C."/>
            <person name="Birren B."/>
        </authorList>
    </citation>
    <scope>NUCLEOTIDE SEQUENCE</scope>
    <source>
        <strain evidence="4">7F3_DIV0205</strain>
    </source>
</reference>
<evidence type="ECO:0000256" key="1">
    <source>
        <dbReference type="SAM" id="MobiDB-lite"/>
    </source>
</evidence>
<keyword evidence="5" id="KW-1185">Reference proteome</keyword>
<accession>A0AAQ3W7G4</accession>
<gene>
    <name evidence="4" type="ORF">A5821_001258</name>
</gene>
<dbReference type="AlphaFoldDB" id="A0AAQ3W7G4"/>
<feature type="domain" description="WxL" evidence="3">
    <location>
        <begin position="29"/>
        <end position="220"/>
    </location>
</feature>
<keyword evidence="2" id="KW-0732">Signal</keyword>
<reference evidence="4" key="1">
    <citation type="submission" date="2017-05" db="EMBL/GenBank/DDBJ databases">
        <authorList>
            <consortium name="The Broad Institute Genomics Platform"/>
            <consortium name="The Broad Institute Genomic Center for Infectious Diseases"/>
            <person name="Earl A."/>
            <person name="Manson A."/>
            <person name="Schwartman J."/>
            <person name="Gilmore M."/>
            <person name="Abouelleil A."/>
            <person name="Cao P."/>
            <person name="Chapman S."/>
            <person name="Cusick C."/>
            <person name="Shea T."/>
            <person name="Young S."/>
            <person name="Neafsey D."/>
            <person name="Nusbaum C."/>
            <person name="Birren B."/>
        </authorList>
    </citation>
    <scope>NUCLEOTIDE SEQUENCE</scope>
    <source>
        <strain evidence="4">7F3_DIV0205</strain>
    </source>
</reference>
<evidence type="ECO:0000313" key="5">
    <source>
        <dbReference type="Proteomes" id="UP000194948"/>
    </source>
</evidence>
<dbReference type="RefSeq" id="WP_086313725.1">
    <property type="nucleotide sequence ID" value="NZ_CP147244.1"/>
</dbReference>
<name>A0AAQ3W7G4_9ENTE</name>
<proteinExistence type="predicted"/>
<dbReference type="EMBL" id="CP147244">
    <property type="protein sequence ID" value="WYK00164.1"/>
    <property type="molecule type" value="Genomic_DNA"/>
</dbReference>
<evidence type="ECO:0000256" key="2">
    <source>
        <dbReference type="SAM" id="SignalP"/>
    </source>
</evidence>
<dbReference type="InterPro" id="IPR027994">
    <property type="entry name" value="WxL_dom"/>
</dbReference>
<sequence>MKKTILLTCSVVLTSLAMGAQAAHAESTTPYNGKATFEFTTEDPNNLKPNPPVDPEKPVTPPTGQKGLVAIDAVSDLNFGSATISGGETKATAVVNEGETLGIQVTDKRGTGAGWNVQAKISDFKDKTDAKKILKGATVKIPAGTFYTTATGDKDNAPTASNGNGTVIGTAATQLITAAKDKGKGSWVNDWADNVELTIPGGNLVGNYEAAITWTMYDTPTGNK</sequence>
<protein>
    <recommendedName>
        <fullName evidence="3">WxL domain-containing protein</fullName>
    </recommendedName>
</protein>